<dbReference type="KEGG" id="tsh:Tsac_0472"/>
<dbReference type="EMBL" id="CP003184">
    <property type="protein sequence ID" value="AFK85500.1"/>
    <property type="molecule type" value="Genomic_DNA"/>
</dbReference>
<evidence type="ECO:0000313" key="2">
    <source>
        <dbReference type="Proteomes" id="UP000006178"/>
    </source>
</evidence>
<name>I3VSK5_THESW</name>
<protein>
    <submittedName>
        <fullName evidence="1">AAA ATPase</fullName>
    </submittedName>
</protein>
<dbReference type="AlphaFoldDB" id="I3VSK5"/>
<gene>
    <name evidence="1" type="ordered locus">Tsac_0472</name>
</gene>
<reference evidence="1 2" key="1">
    <citation type="journal article" date="2014" name="Appl. Environ. Microbiol.">
        <title>Profile of Secreted Hydrolases, Associated Proteins, and SlpA in Thermoanaerobacterium saccharolyticum during the Degradation of Hemicellulose.</title>
        <authorList>
            <person name="Currie D.H."/>
            <person name="Guss A.M."/>
            <person name="Herring C.D."/>
            <person name="Giannone R.J."/>
            <person name="Johnson C.M."/>
            <person name="Lankford P.K."/>
            <person name="Brown S.D."/>
            <person name="Hettich R.L."/>
            <person name="Lynd L.R."/>
        </authorList>
    </citation>
    <scope>NUCLEOTIDE SEQUENCE [LARGE SCALE GENOMIC DNA]</scope>
    <source>
        <strain evidence="2">DSM 8691 / JW/SL-YS485</strain>
    </source>
</reference>
<keyword evidence="2" id="KW-1185">Reference proteome</keyword>
<accession>I3VSK5</accession>
<evidence type="ECO:0000313" key="1">
    <source>
        <dbReference type="EMBL" id="AFK85500.1"/>
    </source>
</evidence>
<organism evidence="1 2">
    <name type="scientific">Thermoanaerobacterium saccharolyticum (strain DSM 8691 / JW/SL-YS485)</name>
    <dbReference type="NCBI Taxonomy" id="1094508"/>
    <lineage>
        <taxon>Bacteria</taxon>
        <taxon>Bacillati</taxon>
        <taxon>Bacillota</taxon>
        <taxon>Clostridia</taxon>
        <taxon>Thermoanaerobacterales</taxon>
        <taxon>Thermoanaerobacteraceae</taxon>
        <taxon>Thermoanaerobacterium</taxon>
    </lineage>
</organism>
<dbReference type="PATRIC" id="fig|1094508.3.peg.477"/>
<sequence length="69" mass="8260">MNVNSALRQRIAIKYVMQGLKKEEIQGDIKTRMKIAGVVDDLLHHRHMYNDTRKLDRQKVKNKLEYSYE</sequence>
<proteinExistence type="predicted"/>
<dbReference type="BioCyc" id="TSAC1094508:GLMA-470-MONOMER"/>
<dbReference type="STRING" id="1094508.Tsac_0472"/>
<dbReference type="Proteomes" id="UP000006178">
    <property type="component" value="Chromosome"/>
</dbReference>